<evidence type="ECO:0000313" key="1">
    <source>
        <dbReference type="EMBL" id="KAA8531367.1"/>
    </source>
</evidence>
<reference evidence="1 2" key="1">
    <citation type="submission" date="2019-09" db="EMBL/GenBank/DDBJ databases">
        <title>A chromosome-level genome assembly of the Chinese tupelo Nyssa sinensis.</title>
        <authorList>
            <person name="Yang X."/>
            <person name="Kang M."/>
            <person name="Yang Y."/>
            <person name="Xiong H."/>
            <person name="Wang M."/>
            <person name="Zhang Z."/>
            <person name="Wang Z."/>
            <person name="Wu H."/>
            <person name="Ma T."/>
            <person name="Liu J."/>
            <person name="Xi Z."/>
        </authorList>
    </citation>
    <scope>NUCLEOTIDE SEQUENCE [LARGE SCALE GENOMIC DNA]</scope>
    <source>
        <strain evidence="1">J267</strain>
        <tissue evidence="1">Leaf</tissue>
    </source>
</reference>
<protein>
    <recommendedName>
        <fullName evidence="3">Transmembrane protein</fullName>
    </recommendedName>
</protein>
<dbReference type="Proteomes" id="UP000325577">
    <property type="component" value="Linkage Group LG2"/>
</dbReference>
<dbReference type="EMBL" id="CM018043">
    <property type="protein sequence ID" value="KAA8531367.1"/>
    <property type="molecule type" value="Genomic_DNA"/>
</dbReference>
<proteinExistence type="predicted"/>
<evidence type="ECO:0008006" key="3">
    <source>
        <dbReference type="Google" id="ProtNLM"/>
    </source>
</evidence>
<organism evidence="1 2">
    <name type="scientific">Nyssa sinensis</name>
    <dbReference type="NCBI Taxonomy" id="561372"/>
    <lineage>
        <taxon>Eukaryota</taxon>
        <taxon>Viridiplantae</taxon>
        <taxon>Streptophyta</taxon>
        <taxon>Embryophyta</taxon>
        <taxon>Tracheophyta</taxon>
        <taxon>Spermatophyta</taxon>
        <taxon>Magnoliopsida</taxon>
        <taxon>eudicotyledons</taxon>
        <taxon>Gunneridae</taxon>
        <taxon>Pentapetalae</taxon>
        <taxon>asterids</taxon>
        <taxon>Cornales</taxon>
        <taxon>Nyssaceae</taxon>
        <taxon>Nyssa</taxon>
    </lineage>
</organism>
<gene>
    <name evidence="1" type="ORF">F0562_006076</name>
</gene>
<keyword evidence="2" id="KW-1185">Reference proteome</keyword>
<evidence type="ECO:0000313" key="2">
    <source>
        <dbReference type="Proteomes" id="UP000325577"/>
    </source>
</evidence>
<sequence>MATAILHYVQTLWPLSGLKFDDLRASDRLVRKLSVPEHTKQFVFAIREPESQAVIYVLCVQNLSERSALDAEHLIREIRPDAVVAQVDNSSVNEIQSEEIEFRNNISDPVPTSSFEVLKRCFVHKINKDKYENVAGGLVLREIFGISFHGHFLAAKRAAEEVGSSFVLLESPFVKAGGNNNPSAEADSGNKFQALALQPSSLVPRKMGSIVPSSSSRFYLPNDIHSQIVELLSSYLNYSSSVLNSGDFQPTVNYEAPSFAQSIYPLLVDLHNIFVDIPSIGRALAHAQRMLYDVKHGEIVDTQLLKEVYIFQIAVEGLRIASNSASRLPINKTGSAKTEFSELPVEDKSHALLAQALRGQTQKFKSIVAIVDASSLAGIRKHWNTCVPLEVKDMVEQLVTKCENDGEISNYSVKSNLLTSKPVVAVGAGATAVLGASSLWKVVPASTVMKIFTFKVPVSLNLILTQTQKAVAIALSKTIGPSKVVASGFASSGAKTTSALKATASAERIRAVAHSVIASAERTSLSTMRTAFYEIMRKRRVRPIGFLPWATFGCSIATCTGLLVYGDRIECAAESLPAAPSIASLGRGIQSLHQASQAVRQAESSKIQKSIESLTYRFKKSLEQVADQFVMCVDFVVCIGNLYIQADASESYQCMGNFGGIFATGMPAYAVGEDFFISSSMIVAVNCTPILMDNCWDPFGRLDMGNKML</sequence>
<dbReference type="PANTHER" id="PTHR36020:SF1">
    <property type="entry name" value="TRANSMEMBRANE PROTEIN"/>
    <property type="match status" value="1"/>
</dbReference>
<accession>A0A5J5APN4</accession>
<name>A0A5J5APN4_9ASTE</name>
<dbReference type="AlphaFoldDB" id="A0A5J5APN4"/>
<dbReference type="OrthoDB" id="1908857at2759"/>
<dbReference type="PANTHER" id="PTHR36020">
    <property type="entry name" value="TRANSMEMBRANE PROTEIN"/>
    <property type="match status" value="1"/>
</dbReference>